<dbReference type="Pfam" id="PF22294">
    <property type="entry name" value="DUF6966"/>
    <property type="match status" value="1"/>
</dbReference>
<accession>A0A4R6VPH8</accession>
<organism evidence="2 3">
    <name type="scientific">Maritalea mobilis</name>
    <dbReference type="NCBI Taxonomy" id="483324"/>
    <lineage>
        <taxon>Bacteria</taxon>
        <taxon>Pseudomonadati</taxon>
        <taxon>Pseudomonadota</taxon>
        <taxon>Alphaproteobacteria</taxon>
        <taxon>Hyphomicrobiales</taxon>
        <taxon>Devosiaceae</taxon>
        <taxon>Maritalea</taxon>
    </lineage>
</organism>
<evidence type="ECO:0000259" key="1">
    <source>
        <dbReference type="Pfam" id="PF22294"/>
    </source>
</evidence>
<proteinExistence type="predicted"/>
<comment type="caution">
    <text evidence="2">The sequence shown here is derived from an EMBL/GenBank/DDBJ whole genome shotgun (WGS) entry which is preliminary data.</text>
</comment>
<name>A0A4R6VPH8_9HYPH</name>
<keyword evidence="2" id="KW-0966">Cell projection</keyword>
<dbReference type="EMBL" id="SNYR01000002">
    <property type="protein sequence ID" value="TDQ64172.1"/>
    <property type="molecule type" value="Genomic_DNA"/>
</dbReference>
<evidence type="ECO:0000313" key="2">
    <source>
        <dbReference type="EMBL" id="TDQ64172.1"/>
    </source>
</evidence>
<reference evidence="2 3" key="1">
    <citation type="submission" date="2019-03" db="EMBL/GenBank/DDBJ databases">
        <title>Genomic Encyclopedia of Type Strains, Phase III (KMG-III): the genomes of soil and plant-associated and newly described type strains.</title>
        <authorList>
            <person name="Whitman W."/>
        </authorList>
    </citation>
    <scope>NUCLEOTIDE SEQUENCE [LARGE SCALE GENOMIC DNA]</scope>
    <source>
        <strain evidence="2 3">CGMCC 1.7002</strain>
    </source>
</reference>
<dbReference type="AlphaFoldDB" id="A0A4R6VPH8"/>
<keyword evidence="2" id="KW-0282">Flagellum</keyword>
<evidence type="ECO:0000313" key="3">
    <source>
        <dbReference type="Proteomes" id="UP000295391"/>
    </source>
</evidence>
<feature type="domain" description="DUF6966" evidence="1">
    <location>
        <begin position="27"/>
        <end position="70"/>
    </location>
</feature>
<dbReference type="InterPro" id="IPR054239">
    <property type="entry name" value="DUF6966"/>
</dbReference>
<keyword evidence="3" id="KW-1185">Reference proteome</keyword>
<dbReference type="Proteomes" id="UP000295391">
    <property type="component" value="Unassembled WGS sequence"/>
</dbReference>
<protein>
    <submittedName>
        <fullName evidence="2">Flagellar motor switch protein FliN/FliY</fullName>
    </submittedName>
</protein>
<sequence>MASHKLHPDILEFISSLLRMEKILLEYEEDFWAEHIKRVRRIAENSDGACIERFLSLFGGMGSFGDLVLQAPKPVNEIFYRERTHSYKLAQALL</sequence>
<keyword evidence="2" id="KW-0969">Cilium</keyword>
<gene>
    <name evidence="2" type="ORF">ATL17_2185</name>
</gene>